<dbReference type="Proteomes" id="UP001165583">
    <property type="component" value="Unassembled WGS sequence"/>
</dbReference>
<reference evidence="1" key="1">
    <citation type="submission" date="2022-09" db="EMBL/GenBank/DDBJ databases">
        <title>Novosphingobium sp. Nov., a polycyclic aromatic hydrocarbon-degrading bacterium isolated form mangrove sediments in HongKong.</title>
        <authorList>
            <person name="Hu Z."/>
        </authorList>
    </citation>
    <scope>NUCLEOTIDE SEQUENCE</scope>
    <source>
        <strain evidence="1">HK4-1</strain>
    </source>
</reference>
<gene>
    <name evidence="1" type="ORF">NZK81_03810</name>
</gene>
<evidence type="ECO:0000313" key="1">
    <source>
        <dbReference type="EMBL" id="MCT2398667.1"/>
    </source>
</evidence>
<evidence type="ECO:0000313" key="2">
    <source>
        <dbReference type="Proteomes" id="UP001165583"/>
    </source>
</evidence>
<dbReference type="RefSeq" id="WP_260044056.1">
    <property type="nucleotide sequence ID" value="NZ_JANZXA010000002.1"/>
</dbReference>
<sequence>MPPAILLGLAAQQLAGKLETIEHVNVTPDLLAAVLGEFRKAPALTDAR</sequence>
<evidence type="ECO:0008006" key="3">
    <source>
        <dbReference type="Google" id="ProtNLM"/>
    </source>
</evidence>
<organism evidence="1 2">
    <name type="scientific">Novosphingobium mangrovi</name>
    <name type="common">ex Huang et al. 2023</name>
    <dbReference type="NCBI Taxonomy" id="2976432"/>
    <lineage>
        <taxon>Bacteria</taxon>
        <taxon>Pseudomonadati</taxon>
        <taxon>Pseudomonadota</taxon>
        <taxon>Alphaproteobacteria</taxon>
        <taxon>Sphingomonadales</taxon>
        <taxon>Sphingomonadaceae</taxon>
        <taxon>Novosphingobium</taxon>
    </lineage>
</organism>
<comment type="caution">
    <text evidence="1">The sequence shown here is derived from an EMBL/GenBank/DDBJ whole genome shotgun (WGS) entry which is preliminary data.</text>
</comment>
<protein>
    <recommendedName>
        <fullName evidence="3">Band 7 protein</fullName>
    </recommendedName>
</protein>
<accession>A0ABT2I232</accession>
<proteinExistence type="predicted"/>
<dbReference type="EMBL" id="JANZXA010000002">
    <property type="protein sequence ID" value="MCT2398667.1"/>
    <property type="molecule type" value="Genomic_DNA"/>
</dbReference>
<keyword evidence="2" id="KW-1185">Reference proteome</keyword>
<name>A0ABT2I232_9SPHN</name>